<gene>
    <name evidence="2" type="ORF">DGD08_11865</name>
</gene>
<organism evidence="2 3">
    <name type="scientific">Gemmatimonas aurantiaca</name>
    <dbReference type="NCBI Taxonomy" id="173480"/>
    <lineage>
        <taxon>Bacteria</taxon>
        <taxon>Pseudomonadati</taxon>
        <taxon>Gemmatimonadota</taxon>
        <taxon>Gemmatimonadia</taxon>
        <taxon>Gemmatimonadales</taxon>
        <taxon>Gemmatimonadaceae</taxon>
        <taxon>Gemmatimonas</taxon>
    </lineage>
</organism>
<reference evidence="2 3" key="1">
    <citation type="journal article" date="2018" name="Nat. Biotechnol.">
        <title>A standardized bacterial taxonomy based on genome phylogeny substantially revises the tree of life.</title>
        <authorList>
            <person name="Parks D.H."/>
            <person name="Chuvochina M."/>
            <person name="Waite D.W."/>
            <person name="Rinke C."/>
            <person name="Skarshewski A."/>
            <person name="Chaumeil P.A."/>
            <person name="Hugenholtz P."/>
        </authorList>
    </citation>
    <scope>NUCLEOTIDE SEQUENCE [LARGE SCALE GENOMIC DNA]</scope>
    <source>
        <strain evidence="2">UBA8844</strain>
    </source>
</reference>
<dbReference type="EMBL" id="DPIY01000010">
    <property type="protein sequence ID" value="HCT57889.1"/>
    <property type="molecule type" value="Genomic_DNA"/>
</dbReference>
<sequence length="214" mass="24036">MTVPQPHGVTCPNCGAPVRFLWAQAVQTTCAYCKSVLVRRDLDLAKVGEQADFPATGSPIQIGTEGRWRERSFVVVGRLTYGWARGRWNEWHCILNDGRSAWLSDAQLEYAMTVEVGAASDMPDVQRVQVGDRYTWGDTTYQVATITTAFYLGTEGELPFTSYDNTTSRFIDLTSPNGRFATIDGSEHPPLLYLGEYLGFDELAFRNLREFEGW</sequence>
<name>A0A3D4V9U4_9BACT</name>
<dbReference type="Pfam" id="PF13785">
    <property type="entry name" value="DUF4178"/>
    <property type="match status" value="1"/>
</dbReference>
<feature type="domain" description="DUF4178" evidence="1">
    <location>
        <begin position="61"/>
        <end position="198"/>
    </location>
</feature>
<dbReference type="Proteomes" id="UP000264071">
    <property type="component" value="Unassembled WGS sequence"/>
</dbReference>
<proteinExistence type="predicted"/>
<comment type="caution">
    <text evidence="2">The sequence shown here is derived from an EMBL/GenBank/DDBJ whole genome shotgun (WGS) entry which is preliminary data.</text>
</comment>
<dbReference type="InterPro" id="IPR025235">
    <property type="entry name" value="DUF4178"/>
</dbReference>
<evidence type="ECO:0000313" key="3">
    <source>
        <dbReference type="Proteomes" id="UP000264071"/>
    </source>
</evidence>
<protein>
    <submittedName>
        <fullName evidence="2">DUF4178 domain-containing protein</fullName>
    </submittedName>
</protein>
<dbReference type="AlphaFoldDB" id="A0A3D4V9U4"/>
<evidence type="ECO:0000259" key="1">
    <source>
        <dbReference type="Pfam" id="PF13785"/>
    </source>
</evidence>
<evidence type="ECO:0000313" key="2">
    <source>
        <dbReference type="EMBL" id="HCT57889.1"/>
    </source>
</evidence>
<accession>A0A3D4V9U4</accession>